<accession>A0A678T535</accession>
<feature type="compositionally biased region" description="Basic residues" evidence="7">
    <location>
        <begin position="15"/>
        <end position="24"/>
    </location>
</feature>
<keyword evidence="6" id="KW-0539">Nucleus</keyword>
<dbReference type="InterPro" id="IPR008906">
    <property type="entry name" value="HATC_C_dom"/>
</dbReference>
<feature type="region of interest" description="Disordered" evidence="7">
    <location>
        <begin position="1"/>
        <end position="112"/>
    </location>
</feature>
<comment type="subcellular location">
    <subcellularLocation>
        <location evidence="1">Nucleus</location>
    </subcellularLocation>
</comment>
<dbReference type="PANTHER" id="PTHR46481">
    <property type="entry name" value="ZINC FINGER BED DOMAIN-CONTAINING PROTEIN 4"/>
    <property type="match status" value="1"/>
</dbReference>
<keyword evidence="5" id="KW-0238">DNA-binding</keyword>
<dbReference type="GO" id="GO:0008270">
    <property type="term" value="F:zinc ion binding"/>
    <property type="evidence" value="ECO:0007669"/>
    <property type="project" value="UniProtKB-KW"/>
</dbReference>
<keyword evidence="3" id="KW-0863">Zinc-finger</keyword>
<evidence type="ECO:0000256" key="5">
    <source>
        <dbReference type="ARBA" id="ARBA00023125"/>
    </source>
</evidence>
<keyword evidence="2" id="KW-0479">Metal-binding</keyword>
<evidence type="ECO:0000256" key="2">
    <source>
        <dbReference type="ARBA" id="ARBA00022723"/>
    </source>
</evidence>
<evidence type="ECO:0000313" key="10">
    <source>
        <dbReference type="EMBL" id="AWA44933.1"/>
    </source>
</evidence>
<dbReference type="InterPro" id="IPR052035">
    <property type="entry name" value="ZnF_BED_domain_contain"/>
</dbReference>
<keyword evidence="4" id="KW-0862">Zinc</keyword>
<dbReference type="Pfam" id="PF14372">
    <property type="entry name" value="hAT-like_RNase-H"/>
    <property type="match status" value="1"/>
</dbReference>
<dbReference type="Pfam" id="PF05699">
    <property type="entry name" value="Dimer_Tnp_hAT"/>
    <property type="match status" value="1"/>
</dbReference>
<organism evidence="10">
    <name type="scientific">Saccharum spontaneum</name>
    <name type="common">Wild sugarcane</name>
    <dbReference type="NCBI Taxonomy" id="62335"/>
    <lineage>
        <taxon>Eukaryota</taxon>
        <taxon>Viridiplantae</taxon>
        <taxon>Streptophyta</taxon>
        <taxon>Embryophyta</taxon>
        <taxon>Tracheophyta</taxon>
        <taxon>Spermatophyta</taxon>
        <taxon>Magnoliopsida</taxon>
        <taxon>Liliopsida</taxon>
        <taxon>Poales</taxon>
        <taxon>Poaceae</taxon>
        <taxon>PACMAD clade</taxon>
        <taxon>Panicoideae</taxon>
        <taxon>Andropogonodae</taxon>
        <taxon>Andropogoneae</taxon>
        <taxon>Saccharinae</taxon>
        <taxon>Saccharum</taxon>
        <taxon>Saccharum officinarum species complex</taxon>
    </lineage>
</organism>
<evidence type="ECO:0000256" key="6">
    <source>
        <dbReference type="ARBA" id="ARBA00023242"/>
    </source>
</evidence>
<feature type="domain" description="HAT C-terminal dimerisation" evidence="8">
    <location>
        <begin position="649"/>
        <end position="695"/>
    </location>
</feature>
<proteinExistence type="predicted"/>
<dbReference type="GO" id="GO:0005634">
    <property type="term" value="C:nucleus"/>
    <property type="evidence" value="ECO:0007669"/>
    <property type="project" value="UniProtKB-SubCell"/>
</dbReference>
<dbReference type="AlphaFoldDB" id="A0A678T535"/>
<feature type="domain" description="hAT-like transposase RNase-H fold" evidence="9">
    <location>
        <begin position="477"/>
        <end position="593"/>
    </location>
</feature>
<dbReference type="SUPFAM" id="SSF53098">
    <property type="entry name" value="Ribonuclease H-like"/>
    <property type="match status" value="1"/>
</dbReference>
<evidence type="ECO:0000256" key="1">
    <source>
        <dbReference type="ARBA" id="ARBA00004123"/>
    </source>
</evidence>
<dbReference type="GO" id="GO:0046983">
    <property type="term" value="F:protein dimerization activity"/>
    <property type="evidence" value="ECO:0007669"/>
    <property type="project" value="InterPro"/>
</dbReference>
<evidence type="ECO:0000256" key="4">
    <source>
        <dbReference type="ARBA" id="ARBA00022833"/>
    </source>
</evidence>
<dbReference type="PANTHER" id="PTHR46481:SF10">
    <property type="entry name" value="ZINC FINGER BED DOMAIN-CONTAINING PROTEIN 39"/>
    <property type="match status" value="1"/>
</dbReference>
<evidence type="ECO:0000259" key="8">
    <source>
        <dbReference type="Pfam" id="PF05699"/>
    </source>
</evidence>
<evidence type="ECO:0000256" key="7">
    <source>
        <dbReference type="SAM" id="MobiDB-lite"/>
    </source>
</evidence>
<feature type="compositionally biased region" description="Basic residues" evidence="7">
    <location>
        <begin position="86"/>
        <end position="111"/>
    </location>
</feature>
<dbReference type="InterPro" id="IPR012337">
    <property type="entry name" value="RNaseH-like_sf"/>
</dbReference>
<dbReference type="InterPro" id="IPR025525">
    <property type="entry name" value="hAT-like_transposase_RNase-H"/>
</dbReference>
<gene>
    <name evidence="10" type="ORF">SS48H02_000009</name>
</gene>
<reference evidence="10" key="1">
    <citation type="submission" date="2018-04" db="EMBL/GenBank/DDBJ databases">
        <title>Comparative Analysis of Homologous Sequences of Saccharum officinarum and Saccharum spontaneum Reveals Independent Polyploidization Events.</title>
        <authorList>
            <person name="Sharma A."/>
            <person name="Song J."/>
            <person name="Lin Q."/>
            <person name="Singh R."/>
            <person name="Ramos N."/>
            <person name="Wang K."/>
            <person name="Zhang J."/>
            <person name="Ming R."/>
            <person name="Yu Q."/>
        </authorList>
    </citation>
    <scope>NUCLEOTIDE SEQUENCE</scope>
</reference>
<name>A0A678T535_SACSP</name>
<dbReference type="EMBL" id="MH182544">
    <property type="protein sequence ID" value="AWA44933.1"/>
    <property type="molecule type" value="Genomic_DNA"/>
</dbReference>
<protein>
    <submittedName>
        <fullName evidence="10">HAT family dimerization domain containing protein</fullName>
    </submittedName>
</protein>
<evidence type="ECO:0000256" key="3">
    <source>
        <dbReference type="ARBA" id="ARBA00022771"/>
    </source>
</evidence>
<dbReference type="GO" id="GO:0003677">
    <property type="term" value="F:DNA binding"/>
    <property type="evidence" value="ECO:0007669"/>
    <property type="project" value="UniProtKB-KW"/>
</dbReference>
<evidence type="ECO:0000259" key="9">
    <source>
        <dbReference type="Pfam" id="PF14372"/>
    </source>
</evidence>
<sequence length="721" mass="81448">MAKHSSAQQPPGLHCSRRHGRKQCPRIPRSNLRPPWHSSPRTAAEKSSPHPPPARGATAVGAVRKESAPTHNSPDLNATAADNLRPTHRPARGSKAKRRRDLRHGAWRMRKRFGERNARAATPTLRCEMPKKSDVWQHFTRVMDEHGKFVNEAECNYCQKFRRLVLSPECPGGSLDRACGLQKEASKHLAQMIALRGYDPSLLEDDCFRSFVASINPKFKVPSRMDMEEICDGVFDERRKDLFDMIRHAPGRLSLAVGTVTAIEREVLYTACHFIDDEWNLHKVIMDAYVDGYLLDPHGPLLGVHQVTFPPDGIGSIDKVMDGLSQRDVLDNLFFMVWETKQGHRVNRLELKNQIEQNKSNANLPTRTELTSNTYMDSVIHSIAGLLTLDPSFIEEDITSHLEDLDLTRQKTQKFLSELGLDNLWAYDEDWYSSYCSLQVLRKEGRTPNTGSVFAELLCNIWGHMDRSIQRISAFNSPTSNLCLVELFKLRDVLQSELAQASGDNANAYKLSNGFLEHNEGKDVAHVLGEAMDSLDKSIKDSYLVWSIPLILDPRYKLTYIEFIFKRAFVNPAEAAYYISGITEQVKELYADYIEYGARTNSANSALVTVTATGSSADPLAEAWAEHCSLRDGRSCTTDIDSYLQAEMELDRYLQDFLVPPTESFDILKWWKENSWNYPTVAQMARDALAMPTCSKLSSNQLALVKSILRGYSKAAYGDKP</sequence>